<dbReference type="Proteomes" id="UP000176377">
    <property type="component" value="Unassembled WGS sequence"/>
</dbReference>
<organism evidence="1 2">
    <name type="scientific">Candidatus Kaiserbacteria bacterium RIFCSPHIGHO2_01_FULL_56_24</name>
    <dbReference type="NCBI Taxonomy" id="1798487"/>
    <lineage>
        <taxon>Bacteria</taxon>
        <taxon>Candidatus Kaiseribacteriota</taxon>
    </lineage>
</organism>
<sequence length="90" mass="9991">MLGACARVGGANAHIDLQTFLKSFPPKSSASYFLNLTIHAREARGTAKMYWLSLLGGKESQYQNASFPMSVPKVVRVYRAARTYFQSQSD</sequence>
<gene>
    <name evidence="1" type="ORF">A2765_04910</name>
</gene>
<name>A0A1F6DEN7_9BACT</name>
<evidence type="ECO:0000313" key="2">
    <source>
        <dbReference type="Proteomes" id="UP000176377"/>
    </source>
</evidence>
<accession>A0A1F6DEN7</accession>
<proteinExistence type="predicted"/>
<protein>
    <submittedName>
        <fullName evidence="1">Uncharacterized protein</fullName>
    </submittedName>
</protein>
<evidence type="ECO:0000313" key="1">
    <source>
        <dbReference type="EMBL" id="OGG59889.1"/>
    </source>
</evidence>
<reference evidence="1 2" key="1">
    <citation type="journal article" date="2016" name="Nat. Commun.">
        <title>Thousands of microbial genomes shed light on interconnected biogeochemical processes in an aquifer system.</title>
        <authorList>
            <person name="Anantharaman K."/>
            <person name="Brown C.T."/>
            <person name="Hug L.A."/>
            <person name="Sharon I."/>
            <person name="Castelle C.J."/>
            <person name="Probst A.J."/>
            <person name="Thomas B.C."/>
            <person name="Singh A."/>
            <person name="Wilkins M.J."/>
            <person name="Karaoz U."/>
            <person name="Brodie E.L."/>
            <person name="Williams K.H."/>
            <person name="Hubbard S.S."/>
            <person name="Banfield J.F."/>
        </authorList>
    </citation>
    <scope>NUCLEOTIDE SEQUENCE [LARGE SCALE GENOMIC DNA]</scope>
</reference>
<dbReference type="EMBL" id="MFLA01000016">
    <property type="protein sequence ID" value="OGG59889.1"/>
    <property type="molecule type" value="Genomic_DNA"/>
</dbReference>
<comment type="caution">
    <text evidence="1">The sequence shown here is derived from an EMBL/GenBank/DDBJ whole genome shotgun (WGS) entry which is preliminary data.</text>
</comment>
<dbReference type="AlphaFoldDB" id="A0A1F6DEN7"/>